<evidence type="ECO:0000256" key="5">
    <source>
        <dbReference type="ARBA" id="ARBA00022989"/>
    </source>
</evidence>
<dbReference type="RefSeq" id="WP_009856518.1">
    <property type="nucleotide sequence ID" value="NZ_JAAOCD010000002.1"/>
</dbReference>
<keyword evidence="3 8" id="KW-0808">Transferase</keyword>
<evidence type="ECO:0000313" key="9">
    <source>
        <dbReference type="Proteomes" id="UP000802098"/>
    </source>
</evidence>
<evidence type="ECO:0000256" key="3">
    <source>
        <dbReference type="ARBA" id="ARBA00022679"/>
    </source>
</evidence>
<name>A0ABX0HVV5_9BURK</name>
<keyword evidence="9" id="KW-1185">Reference proteome</keyword>
<keyword evidence="5 7" id="KW-1133">Transmembrane helix</keyword>
<protein>
    <submittedName>
        <fullName evidence="8">Glycosyl transferase</fullName>
    </submittedName>
</protein>
<evidence type="ECO:0000256" key="4">
    <source>
        <dbReference type="ARBA" id="ARBA00022692"/>
    </source>
</evidence>
<feature type="transmembrane region" description="Helical" evidence="7">
    <location>
        <begin position="311"/>
        <end position="327"/>
    </location>
</feature>
<dbReference type="Pfam" id="PF00953">
    <property type="entry name" value="Glycos_transf_4"/>
    <property type="match status" value="1"/>
</dbReference>
<comment type="subcellular location">
    <subcellularLocation>
        <location evidence="1">Cell membrane</location>
        <topology evidence="1">Multi-pass membrane protein</topology>
    </subcellularLocation>
</comment>
<feature type="transmembrane region" description="Helical" evidence="7">
    <location>
        <begin position="220"/>
        <end position="238"/>
    </location>
</feature>
<keyword evidence="2" id="KW-1003">Cell membrane</keyword>
<evidence type="ECO:0000256" key="7">
    <source>
        <dbReference type="SAM" id="Phobius"/>
    </source>
</evidence>
<feature type="transmembrane region" description="Helical" evidence="7">
    <location>
        <begin position="244"/>
        <end position="262"/>
    </location>
</feature>
<feature type="transmembrane region" description="Helical" evidence="7">
    <location>
        <begin position="333"/>
        <end position="352"/>
    </location>
</feature>
<comment type="caution">
    <text evidence="8">The sequence shown here is derived from an EMBL/GenBank/DDBJ whole genome shotgun (WGS) entry which is preliminary data.</text>
</comment>
<evidence type="ECO:0000256" key="2">
    <source>
        <dbReference type="ARBA" id="ARBA00022475"/>
    </source>
</evidence>
<dbReference type="CDD" id="cd06912">
    <property type="entry name" value="GT_MraY_like"/>
    <property type="match status" value="1"/>
</dbReference>
<evidence type="ECO:0000256" key="1">
    <source>
        <dbReference type="ARBA" id="ARBA00004651"/>
    </source>
</evidence>
<feature type="transmembrane region" description="Helical" evidence="7">
    <location>
        <begin position="188"/>
        <end position="208"/>
    </location>
</feature>
<evidence type="ECO:0000313" key="8">
    <source>
        <dbReference type="EMBL" id="NHK97947.1"/>
    </source>
</evidence>
<sequence>MLPMLVAFAVSVVFTLLLVRSAKVHAHRSGDRDFSKPQKFHAVAVPRIGGLSIVLALICACLVIGYEHGAPSGRLGLLLMLCAAPAFLAGFVQDLTEAVTPRGRLVATAVSAALAFHFMDAAIRYTAIPGLDWLVGFWFGSLVLTVFAVAGIANALNIIDGFNGLASMCAMLMLAAIAYVGFQVDDSLIALLSLAGIGAVLGFFLWNFPSGLIFLGDGGAYFLGFFVAEVSILLLVRNPEVSPIFPLLVCIYPVFETLFSIYRRWFLRQQPAHMPDGIHLHSLVYRRVMRWAVGDRSVQALTKRNSRTSPVLWALCMCSIVPAMAFWDSTVTLGAFLLVFALLYLGLYWGIVRFRSPRLLLMLGPRRAKPDACDNRRK</sequence>
<reference evidence="8 9" key="1">
    <citation type="submission" date="2020-03" db="EMBL/GenBank/DDBJ databases">
        <title>Rubrivivax benzoatilyticus JA2 (sequenced after 10 years sub-culturing).</title>
        <authorList>
            <person name="Gupta D."/>
            <person name="Chintalapati S."/>
            <person name="Chintalapati V.R."/>
        </authorList>
    </citation>
    <scope>NUCLEOTIDE SEQUENCE [LARGE SCALE GENOMIC DNA]</scope>
    <source>
        <strain evidence="8 9">JA2-Mal</strain>
    </source>
</reference>
<dbReference type="PANTHER" id="PTHR22926:SF3">
    <property type="entry name" value="UNDECAPRENYL-PHOSPHATE ALPHA-N-ACETYLGLUCOSAMINYL 1-PHOSPHATE TRANSFERASE"/>
    <property type="match status" value="1"/>
</dbReference>
<keyword evidence="6 7" id="KW-0472">Membrane</keyword>
<dbReference type="Proteomes" id="UP000802098">
    <property type="component" value="Unassembled WGS sequence"/>
</dbReference>
<feature type="transmembrane region" description="Helical" evidence="7">
    <location>
        <begin position="42"/>
        <end position="63"/>
    </location>
</feature>
<proteinExistence type="predicted"/>
<dbReference type="PANTHER" id="PTHR22926">
    <property type="entry name" value="PHOSPHO-N-ACETYLMURAMOYL-PENTAPEPTIDE-TRANSFERASE"/>
    <property type="match status" value="1"/>
</dbReference>
<feature type="transmembrane region" description="Helical" evidence="7">
    <location>
        <begin position="133"/>
        <end position="153"/>
    </location>
</feature>
<dbReference type="InterPro" id="IPR000715">
    <property type="entry name" value="Glycosyl_transferase_4"/>
</dbReference>
<gene>
    <name evidence="8" type="ORF">G7087_06120</name>
</gene>
<keyword evidence="4 7" id="KW-0812">Transmembrane</keyword>
<accession>A0ABX0HVV5</accession>
<feature type="transmembrane region" description="Helical" evidence="7">
    <location>
        <begin position="165"/>
        <end position="182"/>
    </location>
</feature>
<feature type="transmembrane region" description="Helical" evidence="7">
    <location>
        <begin position="75"/>
        <end position="92"/>
    </location>
</feature>
<dbReference type="EMBL" id="JAAOCD010000002">
    <property type="protein sequence ID" value="NHK97947.1"/>
    <property type="molecule type" value="Genomic_DNA"/>
</dbReference>
<organism evidence="8 9">
    <name type="scientific">Rubrivivax benzoatilyticus</name>
    <dbReference type="NCBI Taxonomy" id="316997"/>
    <lineage>
        <taxon>Bacteria</taxon>
        <taxon>Pseudomonadati</taxon>
        <taxon>Pseudomonadota</taxon>
        <taxon>Betaproteobacteria</taxon>
        <taxon>Burkholderiales</taxon>
        <taxon>Sphaerotilaceae</taxon>
        <taxon>Rubrivivax</taxon>
    </lineage>
</organism>
<dbReference type="GO" id="GO:0016740">
    <property type="term" value="F:transferase activity"/>
    <property type="evidence" value="ECO:0007669"/>
    <property type="project" value="UniProtKB-KW"/>
</dbReference>
<evidence type="ECO:0000256" key="6">
    <source>
        <dbReference type="ARBA" id="ARBA00023136"/>
    </source>
</evidence>